<dbReference type="EMBL" id="CAUYUJ010010557">
    <property type="protein sequence ID" value="CAK0829693.1"/>
    <property type="molecule type" value="Genomic_DNA"/>
</dbReference>
<evidence type="ECO:0000313" key="2">
    <source>
        <dbReference type="EMBL" id="CAK0829693.1"/>
    </source>
</evidence>
<keyword evidence="3" id="KW-1185">Reference proteome</keyword>
<evidence type="ECO:0000256" key="1">
    <source>
        <dbReference type="SAM" id="MobiDB-lite"/>
    </source>
</evidence>
<feature type="region of interest" description="Disordered" evidence="1">
    <location>
        <begin position="1440"/>
        <end position="1464"/>
    </location>
</feature>
<accession>A0ABN9SDF1</accession>
<gene>
    <name evidence="2" type="ORF">PCOR1329_LOCUS28550</name>
</gene>
<dbReference type="Proteomes" id="UP001189429">
    <property type="component" value="Unassembled WGS sequence"/>
</dbReference>
<comment type="caution">
    <text evidence="2">The sequence shown here is derived from an EMBL/GenBank/DDBJ whole genome shotgun (WGS) entry which is preliminary data.</text>
</comment>
<reference evidence="2" key="1">
    <citation type="submission" date="2023-10" db="EMBL/GenBank/DDBJ databases">
        <authorList>
            <person name="Chen Y."/>
            <person name="Shah S."/>
            <person name="Dougan E. K."/>
            <person name="Thang M."/>
            <person name="Chan C."/>
        </authorList>
    </citation>
    <scope>NUCLEOTIDE SEQUENCE [LARGE SCALE GENOMIC DNA]</scope>
</reference>
<protein>
    <submittedName>
        <fullName evidence="2">Uncharacterized protein</fullName>
    </submittedName>
</protein>
<evidence type="ECO:0000313" key="3">
    <source>
        <dbReference type="Proteomes" id="UP001189429"/>
    </source>
</evidence>
<sequence length="1544" mass="167410">MLAQAVFGALSTEPSAGGLFAMLLHTMARFIMIGFGFSLCASADLQLMQFWLDGSHHDGQIQQPTPGCQTSFQGDPCYEKVVWAMQTGISQHPDWYVPLTRDSSFEDFQRFLHGQPRLANVCPEPCSQQHSSAMLPAEKSATAPVPSQACRTAAESDPCYEKVVWAMQTGISQHPDWYVPLTRNSSFEDFQRFLHGQPRLAHLCPEPCSQQHSSAMLPAEKSAAAPVSSQACRTAAESDPCYEKVVWAMQTGISQHPDWYVPLTRDSSFEDFQRFLHGQPNLAHVCPEPCSQQHSSVLLPAERSATAPAPSQACRTVAQGDPCYERVVWAMQTGISQRPDLFVPLTRNSSFEDFQRFLHGQANELAHVCPEPCSQQHSSAMSPAEKSATAPAPSQACRTVAESDPCYEKVVWAMQTGISQHPDWYVPLTRNSSFEDFQRFLHGQPRLAHLCPEPCSQQHSSAMLPAEKSATAPVSSQACRTAAESDPCYEKVVWAMQTGISQHPDWYVPLTRDSSFEDFQRFLHGQPNLAHVCPEPCSQQHSSVLLPAERSATAPAPSQACRTAASATAPAPSQACRTVAESDPCYEKVVWAMQTGISQHPDWYVPLTRGSSFEDFQRFLHGQPRLAHVCPEPCSTQKPDDRLPAHLGTPLPTALRLGTPMPTEVHVDELLTATYPGFVRSGSNCNCGGYLKEFPDQYTTLDLCAEECLRVPGCRSFGLHPWQSIWNGHCNLYDAICDDTDGHDEGTTCTNPVPYGAIQVNFNNLATVIPTPSPTTGVCDVTDGSSPSTAYPCLCGIATCETSEICSMDSCAVPQGLTVDWPCETASIGSNYFSLLGTSVTGAPVYSNVDGTYLYWDVSCDGYERPAADQRPRWILDNDAPSMTSTMDLDGDGNCTFFGYLNSAELRGIPLGNTSWKVACDSGVISATASIEYAPVMPTPLPTLEPGKPCPCEDSCGVFPYVDLDGDGCLLEAEVNAVAAFAGHFLEMDADGDGCVNQTECALSPRSAGLPGFPITGPAECGYGYFFTEGTSVCAECTTGETRRRRSESCTECPEGKFDAGEFDSCIGGAYLTGPLELGAREVPISKDTDESGIVLMVGDGVTISSRNPGYFERFVITEKVGFGDDERRTERQEALLRKRGPFFGLDHGTNGVFRKYDAMMSACTGVNGIDLSSSYPCGCGSFQCVSGEKCDQDCGGNLTQLPSGAVFGMAGCCVGPPVSPLPTPSPTVVARGDPHLVNLQGEHFDINHGGEFDLLRIPQAAGLPAELALRATVRPEHGRPCTTYITEVELGGSWLGSASVQMRSHVRSHSRGEADRLLSLRVLNHSVGPGEVPWTNITDWADGDYVLSGLPKQRHFKVTLSKTLWHSNKEKAGALNVAGQFVVQIQMVSKQINEAAMIVVRQELPEQEHLNVAVRKLGALGRVDIGGLLGFDPHPESLEEVTPECQRHRDRLDNKGGPKTKKAWKTRWEKIKAKRTLGGSMSDTDAAAALIGGLEGRGLMCVCPTQEPMGLAGEEYSERSAGSRTEGVVADFQIGRLAEATWD</sequence>
<feature type="compositionally biased region" description="Basic and acidic residues" evidence="1">
    <location>
        <begin position="1446"/>
        <end position="1457"/>
    </location>
</feature>
<name>A0ABN9SDF1_9DINO</name>
<proteinExistence type="predicted"/>
<organism evidence="2 3">
    <name type="scientific">Prorocentrum cordatum</name>
    <dbReference type="NCBI Taxonomy" id="2364126"/>
    <lineage>
        <taxon>Eukaryota</taxon>
        <taxon>Sar</taxon>
        <taxon>Alveolata</taxon>
        <taxon>Dinophyceae</taxon>
        <taxon>Prorocentrales</taxon>
        <taxon>Prorocentraceae</taxon>
        <taxon>Prorocentrum</taxon>
    </lineage>
</organism>